<dbReference type="InterPro" id="IPR046843">
    <property type="entry name" value="LonB_AAA-LID"/>
</dbReference>
<dbReference type="Pfam" id="PF20437">
    <property type="entry name" value="LonC_helical"/>
    <property type="match status" value="1"/>
</dbReference>
<accession>A0A7C0YB53</accession>
<dbReference type="InterPro" id="IPR027417">
    <property type="entry name" value="P-loop_NTPase"/>
</dbReference>
<organism evidence="5">
    <name type="scientific">Thermosulfidibacter takaii</name>
    <dbReference type="NCBI Taxonomy" id="412593"/>
    <lineage>
        <taxon>Bacteria</taxon>
        <taxon>Pseudomonadati</taxon>
        <taxon>Thermosulfidibacterota</taxon>
        <taxon>Thermosulfidibacteria</taxon>
        <taxon>Thermosulfidibacterales</taxon>
        <taxon>Thermosulfidibacteraceae</taxon>
    </lineage>
</organism>
<protein>
    <submittedName>
        <fullName evidence="5">Uncharacterized protein</fullName>
    </submittedName>
</protein>
<dbReference type="AlphaFoldDB" id="A0A7C0YB53"/>
<dbReference type="Pfam" id="PF13654">
    <property type="entry name" value="AAA_32"/>
    <property type="match status" value="1"/>
</dbReference>
<dbReference type="Gene3D" id="3.40.50.300">
    <property type="entry name" value="P-loop containing nucleotide triphosphate hydrolases"/>
    <property type="match status" value="2"/>
</dbReference>
<dbReference type="EMBL" id="DQWS01000139">
    <property type="protein sequence ID" value="HDD53138.1"/>
    <property type="molecule type" value="Genomic_DNA"/>
</dbReference>
<dbReference type="SUPFAM" id="SSF52540">
    <property type="entry name" value="P-loop containing nucleoside triphosphate hydrolases"/>
    <property type="match status" value="1"/>
</dbReference>
<feature type="domain" description="Lon-like helical" evidence="4">
    <location>
        <begin position="81"/>
        <end position="114"/>
    </location>
</feature>
<dbReference type="InterPro" id="IPR041699">
    <property type="entry name" value="AAA_32"/>
</dbReference>
<keyword evidence="1" id="KW-0175">Coiled coil</keyword>
<dbReference type="Proteomes" id="UP000885690">
    <property type="component" value="Unassembled WGS sequence"/>
</dbReference>
<feature type="domain" description="LonB AAA+ ATPase LID" evidence="3">
    <location>
        <begin position="469"/>
        <end position="533"/>
    </location>
</feature>
<evidence type="ECO:0000259" key="2">
    <source>
        <dbReference type="Pfam" id="PF13654"/>
    </source>
</evidence>
<gene>
    <name evidence="5" type="ORF">ENF32_03625</name>
</gene>
<dbReference type="InterPro" id="IPR046844">
    <property type="entry name" value="Lon-like_helical"/>
</dbReference>
<evidence type="ECO:0000259" key="3">
    <source>
        <dbReference type="Pfam" id="PF20436"/>
    </source>
</evidence>
<feature type="coiled-coil region" evidence="1">
    <location>
        <begin position="520"/>
        <end position="547"/>
    </location>
</feature>
<feature type="domain" description="Lon protease AAA" evidence="2">
    <location>
        <begin position="309"/>
        <end position="441"/>
    </location>
</feature>
<dbReference type="Gene3D" id="1.10.8.60">
    <property type="match status" value="1"/>
</dbReference>
<evidence type="ECO:0000313" key="5">
    <source>
        <dbReference type="EMBL" id="HDD53138.1"/>
    </source>
</evidence>
<name>A0A7C0YB53_9BACT</name>
<evidence type="ECO:0000259" key="4">
    <source>
        <dbReference type="Pfam" id="PF20437"/>
    </source>
</evidence>
<feature type="non-terminal residue" evidence="5">
    <location>
        <position position="554"/>
    </location>
</feature>
<reference evidence="5" key="1">
    <citation type="journal article" date="2020" name="mSystems">
        <title>Genome- and Community-Level Interaction Insights into Carbon Utilization and Element Cycling Functions of Hydrothermarchaeota in Hydrothermal Sediment.</title>
        <authorList>
            <person name="Zhou Z."/>
            <person name="Liu Y."/>
            <person name="Xu W."/>
            <person name="Pan J."/>
            <person name="Luo Z.H."/>
            <person name="Li M."/>
        </authorList>
    </citation>
    <scope>NUCLEOTIDE SEQUENCE [LARGE SCALE GENOMIC DNA]</scope>
    <source>
        <strain evidence="5">HyVt-115</strain>
    </source>
</reference>
<comment type="caution">
    <text evidence="5">The sequence shown here is derived from an EMBL/GenBank/DDBJ whole genome shotgun (WGS) entry which is preliminary data.</text>
</comment>
<sequence>MEALNSSQLRWKCPLEDVAPQDGGEPPFIGQDRAQKALVFGLSMECDGYNVYVAGPEGLGKTTYVMELLRSLCKERSIPSDWCYVYNFANPQNPIALSLPPGKGKELQQEMDSLIETLKRELPKAFESKDFEEKLHEVTERGRKEKEEIMARLASLAEEKGFSVKFSPAGVVVVPLIGGKVVAEEEILKNSYLRDLVESRRKEFEPLLKEYLRKLRQVDKEIQAKVAQLREEVARFVVDHYMDDMLEKYQDLDRVKEYLGTVKGDLVKGAELFLQFPAAQDNPLLLLQLERSLAKYKVNVVVDNGGLTCAPVVYETHPTYANLFGRIGVRAELGVYVADFQQIVPGSIHRANGGYLVLKVPELFANLGVWRALKRALIHREISIQPLMDELGLPHPVTTLRPESIPLDVKVLLIGERLHYHLLMALDPEFEELFKVKADFDTQVDNTSQVRRDYRRLLDRLVERDGLLPLAPSGAAYLLEYTCRLAQDRRKLSLQMSKVVGILREANHWARGRGKDRIEAEDVEKALEEKVYRANLLEERLQELIQRDIIVVET</sequence>
<evidence type="ECO:0000256" key="1">
    <source>
        <dbReference type="SAM" id="Coils"/>
    </source>
</evidence>
<proteinExistence type="predicted"/>
<dbReference type="Pfam" id="PF20436">
    <property type="entry name" value="LonB_AAA-LID"/>
    <property type="match status" value="1"/>
</dbReference>